<accession>R7VGU8</accession>
<protein>
    <recommendedName>
        <fullName evidence="3">Transglutaminase-like domain-containing protein</fullName>
    </recommendedName>
</protein>
<dbReference type="OMA" id="CHILETK"/>
<feature type="compositionally biased region" description="Polar residues" evidence="2">
    <location>
        <begin position="22"/>
        <end position="39"/>
    </location>
</feature>
<dbReference type="OrthoDB" id="437511at2759"/>
<dbReference type="AlphaFoldDB" id="R7VGU8"/>
<dbReference type="InterPro" id="IPR038765">
    <property type="entry name" value="Papain-like_cys_pep_sf"/>
</dbReference>
<dbReference type="FunFam" id="3.90.260.10:FF:000002">
    <property type="entry name" value="Erythrocyte membrane protein band 4.2"/>
    <property type="match status" value="1"/>
</dbReference>
<dbReference type="InterPro" id="IPR002931">
    <property type="entry name" value="Transglutaminase-like"/>
</dbReference>
<sequence length="474" mass="53148">MHEEASQTEECESCVSRLNNNYRATNSSGNSDCRSSEGSPSPKEFSANDYTLLIDTNTKEHHTDEYECTQGKNKQELIVRRGQAFSVDLQLDRKYKRKRDRMMVIMKTGDDPRISKGTLIRMKVKKKLKSGHWSAAREETEGQSVTLSIQTAAGCVVGKWSLIITTELKLDKGQESQIMSYTHPDQVYVLFNPWCREDHVFMENEEELDECLMNETGKIFSGNSKQIGAKPWNFGQFEDDILDCCLFLLDQSGLSTNVRGNADDVVRAISAIVNSSDDYGVLVGNWSGDYSDGTAPTSWVGSVSILEEYFRTKTPVNYGQCWVFSGVCTTVCRALGIPCRSVTNFSSAHDCDGSITIDIHWNKDGEPIDSWNEDSIWNFHVWNEAWMARPDLPHGYGGWQAFDATPQETSGGVYCAGPCSVAAIRLGHVHLAHDGKFIFSEVNADRVHWIAEDDGEWRKVFDKSKVGKKISTCV</sequence>
<evidence type="ECO:0000259" key="3">
    <source>
        <dbReference type="SMART" id="SM00460"/>
    </source>
</evidence>
<reference evidence="6" key="1">
    <citation type="submission" date="2012-12" db="EMBL/GenBank/DDBJ databases">
        <authorList>
            <person name="Hellsten U."/>
            <person name="Grimwood J."/>
            <person name="Chapman J.A."/>
            <person name="Shapiro H."/>
            <person name="Aerts A."/>
            <person name="Otillar R.P."/>
            <person name="Terry A.Y."/>
            <person name="Boore J.L."/>
            <person name="Simakov O."/>
            <person name="Marletaz F."/>
            <person name="Cho S.-J."/>
            <person name="Edsinger-Gonzales E."/>
            <person name="Havlak P."/>
            <person name="Kuo D.-H."/>
            <person name="Larsson T."/>
            <person name="Lv J."/>
            <person name="Arendt D."/>
            <person name="Savage R."/>
            <person name="Osoegawa K."/>
            <person name="de Jong P."/>
            <person name="Lindberg D.R."/>
            <person name="Seaver E.C."/>
            <person name="Weisblat D.A."/>
            <person name="Putnam N.H."/>
            <person name="Grigoriev I.V."/>
            <person name="Rokhsar D.S."/>
        </authorList>
    </citation>
    <scope>NUCLEOTIDE SEQUENCE</scope>
    <source>
        <strain evidence="6">I ESC-2004</strain>
    </source>
</reference>
<feature type="region of interest" description="Disordered" evidence="2">
    <location>
        <begin position="22"/>
        <end position="47"/>
    </location>
</feature>
<dbReference type="SUPFAM" id="SSF54001">
    <property type="entry name" value="Cysteine proteinases"/>
    <property type="match status" value="1"/>
</dbReference>
<dbReference type="Pfam" id="PF01841">
    <property type="entry name" value="Transglut_core"/>
    <property type="match status" value="1"/>
</dbReference>
<dbReference type="InterPro" id="IPR050779">
    <property type="entry name" value="Transglutaminase"/>
</dbReference>
<dbReference type="PROSITE" id="PS00547">
    <property type="entry name" value="TRANSGLUTAMINASES"/>
    <property type="match status" value="1"/>
</dbReference>
<dbReference type="HOGENOM" id="CLU_013435_0_3_1"/>
<dbReference type="Gene3D" id="3.90.260.10">
    <property type="entry name" value="Transglutaminase-like"/>
    <property type="match status" value="1"/>
</dbReference>
<name>R7VGU8_CAPTE</name>
<reference evidence="5" key="3">
    <citation type="submission" date="2015-06" db="UniProtKB">
        <authorList>
            <consortium name="EnsemblMetazoa"/>
        </authorList>
    </citation>
    <scope>IDENTIFICATION</scope>
</reference>
<evidence type="ECO:0000313" key="6">
    <source>
        <dbReference type="Proteomes" id="UP000014760"/>
    </source>
</evidence>
<keyword evidence="6" id="KW-1185">Reference proteome</keyword>
<dbReference type="EMBL" id="AMQN01016683">
    <property type="status" value="NOT_ANNOTATED_CDS"/>
    <property type="molecule type" value="Genomic_DNA"/>
</dbReference>
<proteinExistence type="inferred from homology"/>
<dbReference type="SUPFAM" id="SSF81296">
    <property type="entry name" value="E set domains"/>
    <property type="match status" value="1"/>
</dbReference>
<dbReference type="EMBL" id="KB292310">
    <property type="protein sequence ID" value="ELU17782.1"/>
    <property type="molecule type" value="Genomic_DNA"/>
</dbReference>
<dbReference type="GO" id="GO:0003810">
    <property type="term" value="F:protein-glutamine gamma-glutamyltransferase activity"/>
    <property type="evidence" value="ECO:0007669"/>
    <property type="project" value="TreeGrafter"/>
</dbReference>
<dbReference type="STRING" id="283909.R7VGU8"/>
<dbReference type="SMART" id="SM00460">
    <property type="entry name" value="TGc"/>
    <property type="match status" value="1"/>
</dbReference>
<dbReference type="InterPro" id="IPR001102">
    <property type="entry name" value="Transglutaminase_N"/>
</dbReference>
<dbReference type="PANTHER" id="PTHR11590">
    <property type="entry name" value="PROTEIN-GLUTAMINE GAMMA-GLUTAMYLTRANSFERASE"/>
    <property type="match status" value="1"/>
</dbReference>
<dbReference type="InterPro" id="IPR013808">
    <property type="entry name" value="Transglutaminase_AS"/>
</dbReference>
<comment type="similarity">
    <text evidence="1">Belongs to the transglutaminase superfamily. Transglutaminase family.</text>
</comment>
<dbReference type="InterPro" id="IPR014756">
    <property type="entry name" value="Ig_E-set"/>
</dbReference>
<dbReference type="EnsemblMetazoa" id="CapteT227328">
    <property type="protein sequence ID" value="CapteP227328"/>
    <property type="gene ID" value="CapteG227328"/>
</dbReference>
<dbReference type="InterPro" id="IPR036985">
    <property type="entry name" value="Transglutaminase-like_sf"/>
</dbReference>
<dbReference type="Proteomes" id="UP000014760">
    <property type="component" value="Unassembled WGS sequence"/>
</dbReference>
<dbReference type="Gene3D" id="2.60.40.10">
    <property type="entry name" value="Immunoglobulins"/>
    <property type="match status" value="1"/>
</dbReference>
<gene>
    <name evidence="4" type="ORF">CAPTEDRAFT_227328</name>
</gene>
<evidence type="ECO:0000313" key="4">
    <source>
        <dbReference type="EMBL" id="ELU17782.1"/>
    </source>
</evidence>
<organism evidence="4">
    <name type="scientific">Capitella teleta</name>
    <name type="common">Polychaete worm</name>
    <dbReference type="NCBI Taxonomy" id="283909"/>
    <lineage>
        <taxon>Eukaryota</taxon>
        <taxon>Metazoa</taxon>
        <taxon>Spiralia</taxon>
        <taxon>Lophotrochozoa</taxon>
        <taxon>Annelida</taxon>
        <taxon>Polychaeta</taxon>
        <taxon>Sedentaria</taxon>
        <taxon>Scolecida</taxon>
        <taxon>Capitellidae</taxon>
        <taxon>Capitella</taxon>
    </lineage>
</organism>
<evidence type="ECO:0000313" key="5">
    <source>
        <dbReference type="EnsemblMetazoa" id="CapteP227328"/>
    </source>
</evidence>
<dbReference type="InterPro" id="IPR013783">
    <property type="entry name" value="Ig-like_fold"/>
</dbReference>
<evidence type="ECO:0000256" key="2">
    <source>
        <dbReference type="SAM" id="MobiDB-lite"/>
    </source>
</evidence>
<dbReference type="PANTHER" id="PTHR11590:SF40">
    <property type="entry name" value="HEMOCYTE PROTEIN-GLUTAMINE GAMMA-GLUTAMYLTRANSFERASE-LIKE PROTEIN"/>
    <property type="match status" value="1"/>
</dbReference>
<reference evidence="4 6" key="2">
    <citation type="journal article" date="2013" name="Nature">
        <title>Insights into bilaterian evolution from three spiralian genomes.</title>
        <authorList>
            <person name="Simakov O."/>
            <person name="Marletaz F."/>
            <person name="Cho S.J."/>
            <person name="Edsinger-Gonzales E."/>
            <person name="Havlak P."/>
            <person name="Hellsten U."/>
            <person name="Kuo D.H."/>
            <person name="Larsson T."/>
            <person name="Lv J."/>
            <person name="Arendt D."/>
            <person name="Savage R."/>
            <person name="Osoegawa K."/>
            <person name="de Jong P."/>
            <person name="Grimwood J."/>
            <person name="Chapman J.A."/>
            <person name="Shapiro H."/>
            <person name="Aerts A."/>
            <person name="Otillar R.P."/>
            <person name="Terry A.Y."/>
            <person name="Boore J.L."/>
            <person name="Grigoriev I.V."/>
            <person name="Lindberg D.R."/>
            <person name="Seaver E.C."/>
            <person name="Weisblat D.A."/>
            <person name="Putnam N.H."/>
            <person name="Rokhsar D.S."/>
        </authorList>
    </citation>
    <scope>NUCLEOTIDE SEQUENCE</scope>
    <source>
        <strain evidence="4 6">I ESC-2004</strain>
    </source>
</reference>
<feature type="domain" description="Transglutaminase-like" evidence="3">
    <location>
        <begin position="313"/>
        <end position="406"/>
    </location>
</feature>
<evidence type="ECO:0000256" key="1">
    <source>
        <dbReference type="ARBA" id="ARBA00005968"/>
    </source>
</evidence>
<dbReference type="Pfam" id="PF00868">
    <property type="entry name" value="Transglut_N"/>
    <property type="match status" value="1"/>
</dbReference>